<dbReference type="EMBL" id="VNIA01000001">
    <property type="protein sequence ID" value="TYP99773.1"/>
    <property type="molecule type" value="Genomic_DNA"/>
</dbReference>
<keyword evidence="5" id="KW-0997">Cell inner membrane</keyword>
<reference evidence="12 13" key="1">
    <citation type="submission" date="2019-07" db="EMBL/GenBank/DDBJ databases">
        <title>Genomic Encyclopedia of Type Strains, Phase IV (KMG-IV): sequencing the most valuable type-strain genomes for metagenomic binning, comparative biology and taxonomic classification.</title>
        <authorList>
            <person name="Goeker M."/>
        </authorList>
    </citation>
    <scope>NUCLEOTIDE SEQUENCE [LARGE SCALE GENOMIC DNA]</scope>
    <source>
        <strain evidence="12 13">DSM 18961</strain>
    </source>
</reference>
<dbReference type="PROSITE" id="PS52015">
    <property type="entry name" value="TONB_CTD"/>
    <property type="match status" value="1"/>
</dbReference>
<name>A0A5S5DV08_9FLAO</name>
<comment type="similarity">
    <text evidence="2">Belongs to the TonB family.</text>
</comment>
<keyword evidence="6" id="KW-0812">Transmembrane</keyword>
<evidence type="ECO:0000313" key="13">
    <source>
        <dbReference type="Proteomes" id="UP000323136"/>
    </source>
</evidence>
<dbReference type="Gene3D" id="3.30.1150.10">
    <property type="match status" value="1"/>
</dbReference>
<keyword evidence="4" id="KW-1003">Cell membrane</keyword>
<dbReference type="GO" id="GO:0098797">
    <property type="term" value="C:plasma membrane protein complex"/>
    <property type="evidence" value="ECO:0007669"/>
    <property type="project" value="TreeGrafter"/>
</dbReference>
<dbReference type="InterPro" id="IPR006260">
    <property type="entry name" value="TonB/TolA_C"/>
</dbReference>
<dbReference type="OrthoDB" id="795337at2"/>
<dbReference type="AlphaFoldDB" id="A0A5S5DV08"/>
<feature type="chain" id="PRO_5024467283" evidence="10">
    <location>
        <begin position="20"/>
        <end position="222"/>
    </location>
</feature>
<dbReference type="Proteomes" id="UP000323136">
    <property type="component" value="Unassembled WGS sequence"/>
</dbReference>
<keyword evidence="7" id="KW-0653">Protein transport</keyword>
<evidence type="ECO:0000256" key="5">
    <source>
        <dbReference type="ARBA" id="ARBA00022519"/>
    </source>
</evidence>
<dbReference type="InterPro" id="IPR037682">
    <property type="entry name" value="TonB_C"/>
</dbReference>
<keyword evidence="3" id="KW-0813">Transport</keyword>
<evidence type="ECO:0000313" key="12">
    <source>
        <dbReference type="EMBL" id="TYP99773.1"/>
    </source>
</evidence>
<dbReference type="RefSeq" id="WP_148868479.1">
    <property type="nucleotide sequence ID" value="NZ_VNIA01000001.1"/>
</dbReference>
<feature type="signal peptide" evidence="10">
    <location>
        <begin position="1"/>
        <end position="19"/>
    </location>
</feature>
<evidence type="ECO:0000256" key="4">
    <source>
        <dbReference type="ARBA" id="ARBA00022475"/>
    </source>
</evidence>
<evidence type="ECO:0000256" key="8">
    <source>
        <dbReference type="ARBA" id="ARBA00022989"/>
    </source>
</evidence>
<keyword evidence="9" id="KW-0472">Membrane</keyword>
<keyword evidence="13" id="KW-1185">Reference proteome</keyword>
<protein>
    <submittedName>
        <fullName evidence="12">TonB family protein</fullName>
    </submittedName>
</protein>
<keyword evidence="8" id="KW-1133">Transmembrane helix</keyword>
<evidence type="ECO:0000256" key="10">
    <source>
        <dbReference type="SAM" id="SignalP"/>
    </source>
</evidence>
<dbReference type="GO" id="GO:0015031">
    <property type="term" value="P:protein transport"/>
    <property type="evidence" value="ECO:0007669"/>
    <property type="project" value="UniProtKB-KW"/>
</dbReference>
<accession>A0A5S5DV08</accession>
<organism evidence="12 13">
    <name type="scientific">Tenacibaculum adriaticum</name>
    <dbReference type="NCBI Taxonomy" id="413713"/>
    <lineage>
        <taxon>Bacteria</taxon>
        <taxon>Pseudomonadati</taxon>
        <taxon>Bacteroidota</taxon>
        <taxon>Flavobacteriia</taxon>
        <taxon>Flavobacteriales</taxon>
        <taxon>Flavobacteriaceae</taxon>
        <taxon>Tenacibaculum</taxon>
    </lineage>
</organism>
<dbReference type="InterPro" id="IPR051045">
    <property type="entry name" value="TonB-dependent_transducer"/>
</dbReference>
<evidence type="ECO:0000259" key="11">
    <source>
        <dbReference type="PROSITE" id="PS52015"/>
    </source>
</evidence>
<dbReference type="Pfam" id="PF03544">
    <property type="entry name" value="TonB_C"/>
    <property type="match status" value="1"/>
</dbReference>
<evidence type="ECO:0000256" key="1">
    <source>
        <dbReference type="ARBA" id="ARBA00004383"/>
    </source>
</evidence>
<keyword evidence="10" id="KW-0732">Signal</keyword>
<evidence type="ECO:0000256" key="9">
    <source>
        <dbReference type="ARBA" id="ARBA00023136"/>
    </source>
</evidence>
<evidence type="ECO:0000256" key="6">
    <source>
        <dbReference type="ARBA" id="ARBA00022692"/>
    </source>
</evidence>
<dbReference type="NCBIfam" id="TIGR01352">
    <property type="entry name" value="tonB_Cterm"/>
    <property type="match status" value="1"/>
</dbReference>
<dbReference type="PANTHER" id="PTHR33446">
    <property type="entry name" value="PROTEIN TONB-RELATED"/>
    <property type="match status" value="1"/>
</dbReference>
<sequence length="222" mass="25805">MKKAYWLIGCLFFGSILTAQNKKATSNESEDSINSVAEYLNEEEEAEKTRLITLRASQSQRRFLKKRKIKRISTVNNHKISKTENPHKTVNISKTLSKNIEEEFTIEKFNTVDKIPLFKECKRINKENQQACFNHEMKEFINKNINYPKDAIHNKINGKISIKFIIDERGKVNNIQISGPRGSRSLKKEVMKLITKLPKFIPAEKKGKVIPVEYDFKLNFSL</sequence>
<feature type="domain" description="TonB C-terminal" evidence="11">
    <location>
        <begin position="132"/>
        <end position="222"/>
    </location>
</feature>
<comment type="caution">
    <text evidence="12">The sequence shown here is derived from an EMBL/GenBank/DDBJ whole genome shotgun (WGS) entry which is preliminary data.</text>
</comment>
<evidence type="ECO:0000256" key="7">
    <source>
        <dbReference type="ARBA" id="ARBA00022927"/>
    </source>
</evidence>
<comment type="subcellular location">
    <subcellularLocation>
        <location evidence="1">Cell inner membrane</location>
        <topology evidence="1">Single-pass membrane protein</topology>
        <orientation evidence="1">Periplasmic side</orientation>
    </subcellularLocation>
</comment>
<dbReference type="GO" id="GO:0031992">
    <property type="term" value="F:energy transducer activity"/>
    <property type="evidence" value="ECO:0007669"/>
    <property type="project" value="TreeGrafter"/>
</dbReference>
<evidence type="ECO:0000256" key="3">
    <source>
        <dbReference type="ARBA" id="ARBA00022448"/>
    </source>
</evidence>
<proteinExistence type="inferred from homology"/>
<dbReference type="PANTHER" id="PTHR33446:SF2">
    <property type="entry name" value="PROTEIN TONB"/>
    <property type="match status" value="1"/>
</dbReference>
<gene>
    <name evidence="12" type="ORF">C7447_101377</name>
</gene>
<evidence type="ECO:0000256" key="2">
    <source>
        <dbReference type="ARBA" id="ARBA00006555"/>
    </source>
</evidence>
<dbReference type="SUPFAM" id="SSF74653">
    <property type="entry name" value="TolA/TonB C-terminal domain"/>
    <property type="match status" value="1"/>
</dbReference>
<dbReference type="GO" id="GO:0055085">
    <property type="term" value="P:transmembrane transport"/>
    <property type="evidence" value="ECO:0007669"/>
    <property type="project" value="InterPro"/>
</dbReference>